<evidence type="ECO:0000313" key="3">
    <source>
        <dbReference type="Proteomes" id="UP000229401"/>
    </source>
</evidence>
<protein>
    <recommendedName>
        <fullName evidence="4">Glycosyltransferase RgtA/B/C/D-like domain-containing protein</fullName>
    </recommendedName>
</protein>
<feature type="transmembrane region" description="Helical" evidence="1">
    <location>
        <begin position="293"/>
        <end position="312"/>
    </location>
</feature>
<dbReference type="Proteomes" id="UP000229401">
    <property type="component" value="Unassembled WGS sequence"/>
</dbReference>
<sequence>MIYFLQKKIKNKGYLLVFLIIFILFVLKGFFFLDPDFGWYLQTGNLMRRIGILKTDPFSYTMPSYPIIDHEWLSNILISCIYSYVGMFGLVFVFSCFAISSLYLQIKKEVGIVNILLLVGAFIMLPFFGVRIQVVTWFFFSLFIFVLRENKKNKFLILLPLFILWLNLHGGFILGLILFLFYYLDRYLKTRCIKEIWTGILVVFTMVLLTGINPYGFRLLGEMIRQTTNTSLHLYINEWKPFFTILNIPFYLYSTLVLVFLFKNRKTTPLFTVLFLLFLFFSAISSIRNYPLWVIGSIFYILAQFEILWKTVKKIKKGDERFAIFNKYVQTFFLLGILLQISLEGGSYYKSTAEQMYPAKAIKFLKQNKFDGELFSVYGWGGYLIWKYPEKKVFIDGRMPSWHQKAPINKESNNVFEEWKNIFSGRIKIQSIQKKYNIEIVLIPTLQNMYLCKKPSVVSLLFNNLIVNKQKKQKDMFKDFPIIYQDNVSTIYSLN</sequence>
<feature type="transmembrane region" description="Helical" evidence="1">
    <location>
        <begin position="116"/>
        <end position="145"/>
    </location>
</feature>
<keyword evidence="1" id="KW-0812">Transmembrane</keyword>
<feature type="transmembrane region" description="Helical" evidence="1">
    <location>
        <begin position="269"/>
        <end position="287"/>
    </location>
</feature>
<feature type="transmembrane region" description="Helical" evidence="1">
    <location>
        <begin position="81"/>
        <end position="104"/>
    </location>
</feature>
<feature type="transmembrane region" description="Helical" evidence="1">
    <location>
        <begin position="196"/>
        <end position="217"/>
    </location>
</feature>
<proteinExistence type="predicted"/>
<organism evidence="2 3">
    <name type="scientific">Candidatus Roizmanbacteria bacterium CG_4_10_14_0_8_um_filter_33_9</name>
    <dbReference type="NCBI Taxonomy" id="1974826"/>
    <lineage>
        <taxon>Bacteria</taxon>
        <taxon>Candidatus Roizmaniibacteriota</taxon>
    </lineage>
</organism>
<gene>
    <name evidence="2" type="ORF">COY87_04095</name>
</gene>
<keyword evidence="1" id="KW-0472">Membrane</keyword>
<dbReference type="AlphaFoldDB" id="A0A2M7QIP5"/>
<feature type="transmembrane region" description="Helical" evidence="1">
    <location>
        <begin position="12"/>
        <end position="33"/>
    </location>
</feature>
<comment type="caution">
    <text evidence="2">The sequence shown here is derived from an EMBL/GenBank/DDBJ whole genome shotgun (WGS) entry which is preliminary data.</text>
</comment>
<evidence type="ECO:0000256" key="1">
    <source>
        <dbReference type="SAM" id="Phobius"/>
    </source>
</evidence>
<evidence type="ECO:0008006" key="4">
    <source>
        <dbReference type="Google" id="ProtNLM"/>
    </source>
</evidence>
<feature type="transmembrane region" description="Helical" evidence="1">
    <location>
        <begin position="242"/>
        <end position="262"/>
    </location>
</feature>
<reference evidence="3" key="1">
    <citation type="submission" date="2017-09" db="EMBL/GenBank/DDBJ databases">
        <title>Depth-based differentiation of microbial function through sediment-hosted aquifers and enrichment of novel symbionts in the deep terrestrial subsurface.</title>
        <authorList>
            <person name="Probst A.J."/>
            <person name="Ladd B."/>
            <person name="Jarett J.K."/>
            <person name="Geller-Mcgrath D.E."/>
            <person name="Sieber C.M.K."/>
            <person name="Emerson J.B."/>
            <person name="Anantharaman K."/>
            <person name="Thomas B.C."/>
            <person name="Malmstrom R."/>
            <person name="Stieglmeier M."/>
            <person name="Klingl A."/>
            <person name="Woyke T."/>
            <person name="Ryan C.M."/>
            <person name="Banfield J.F."/>
        </authorList>
    </citation>
    <scope>NUCLEOTIDE SEQUENCE [LARGE SCALE GENOMIC DNA]</scope>
</reference>
<keyword evidence="1" id="KW-1133">Transmembrane helix</keyword>
<accession>A0A2M7QIP5</accession>
<feature type="transmembrane region" description="Helical" evidence="1">
    <location>
        <begin position="157"/>
        <end position="184"/>
    </location>
</feature>
<name>A0A2M7QIP5_9BACT</name>
<evidence type="ECO:0000313" key="2">
    <source>
        <dbReference type="EMBL" id="PIY71845.1"/>
    </source>
</evidence>
<feature type="transmembrane region" description="Helical" evidence="1">
    <location>
        <begin position="324"/>
        <end position="343"/>
    </location>
</feature>
<dbReference type="EMBL" id="PFLI01000137">
    <property type="protein sequence ID" value="PIY71845.1"/>
    <property type="molecule type" value="Genomic_DNA"/>
</dbReference>